<dbReference type="AlphaFoldDB" id="A0A0X8X678"/>
<gene>
    <name evidence="8" type="ORF">HH1059_22770</name>
</gene>
<organism evidence="8 9">
    <name type="scientific">Halorhodospira halochloris</name>
    <name type="common">Ectothiorhodospira halochloris</name>
    <dbReference type="NCBI Taxonomy" id="1052"/>
    <lineage>
        <taxon>Bacteria</taxon>
        <taxon>Pseudomonadati</taxon>
        <taxon>Pseudomonadota</taxon>
        <taxon>Gammaproteobacteria</taxon>
        <taxon>Chromatiales</taxon>
        <taxon>Ectothiorhodospiraceae</taxon>
        <taxon>Halorhodospira</taxon>
    </lineage>
</organism>
<keyword evidence="3" id="KW-0807">Transducer</keyword>
<dbReference type="SUPFAM" id="SSF58104">
    <property type="entry name" value="Methyl-accepting chemotaxis protein (MCP) signaling domain"/>
    <property type="match status" value="1"/>
</dbReference>
<reference evidence="8" key="1">
    <citation type="submission" date="2016-02" db="EMBL/GenBank/DDBJ databases">
        <title>Halorhodospira halochloris DSM-1059 complete genome, version 2.</title>
        <authorList>
            <person name="Tsukatani Y."/>
        </authorList>
    </citation>
    <scope>NUCLEOTIDE SEQUENCE</scope>
    <source>
        <strain evidence="8">DSM 1059</strain>
    </source>
</reference>
<dbReference type="Gene3D" id="6.10.250.3200">
    <property type="match status" value="1"/>
</dbReference>
<accession>A0A0X8X678</accession>
<evidence type="ECO:0000259" key="7">
    <source>
        <dbReference type="PROSITE" id="PS50113"/>
    </source>
</evidence>
<feature type="domain" description="Methyl-accepting transducer" evidence="5">
    <location>
        <begin position="148"/>
        <end position="249"/>
    </location>
</feature>
<dbReference type="InterPro" id="IPR035965">
    <property type="entry name" value="PAS-like_dom_sf"/>
</dbReference>
<dbReference type="Proteomes" id="UP000218890">
    <property type="component" value="Chromosome"/>
</dbReference>
<dbReference type="InterPro" id="IPR051310">
    <property type="entry name" value="MCP_chemotaxis"/>
</dbReference>
<feature type="domain" description="PAC" evidence="7">
    <location>
        <begin position="95"/>
        <end position="147"/>
    </location>
</feature>
<feature type="region of interest" description="Disordered" evidence="4">
    <location>
        <begin position="207"/>
        <end position="249"/>
    </location>
</feature>
<dbReference type="GO" id="GO:0007165">
    <property type="term" value="P:signal transduction"/>
    <property type="evidence" value="ECO:0007669"/>
    <property type="project" value="UniProtKB-KW"/>
</dbReference>
<dbReference type="GO" id="GO:0005886">
    <property type="term" value="C:plasma membrane"/>
    <property type="evidence" value="ECO:0007669"/>
    <property type="project" value="TreeGrafter"/>
</dbReference>
<feature type="compositionally biased region" description="Basic and acidic residues" evidence="4">
    <location>
        <begin position="223"/>
        <end position="239"/>
    </location>
</feature>
<evidence type="ECO:0000313" key="9">
    <source>
        <dbReference type="Proteomes" id="UP000218890"/>
    </source>
</evidence>
<keyword evidence="1" id="KW-0145">Chemotaxis</keyword>
<dbReference type="GO" id="GO:0006935">
    <property type="term" value="P:chemotaxis"/>
    <property type="evidence" value="ECO:0007669"/>
    <property type="project" value="UniProtKB-KW"/>
</dbReference>
<dbReference type="KEGG" id="hhk:HH1059_22770"/>
<dbReference type="Pfam" id="PF08447">
    <property type="entry name" value="PAS_3"/>
    <property type="match status" value="1"/>
</dbReference>
<dbReference type="PROSITE" id="PS50112">
    <property type="entry name" value="PAS"/>
    <property type="match status" value="1"/>
</dbReference>
<evidence type="ECO:0000256" key="1">
    <source>
        <dbReference type="ARBA" id="ARBA00022500"/>
    </source>
</evidence>
<dbReference type="PROSITE" id="PS50113">
    <property type="entry name" value="PAC"/>
    <property type="match status" value="1"/>
</dbReference>
<sequence>MSSAEARSQDSSGQNGKLEALESIAARMNGFMYRCKNDNKYTMLFMAGAVTGLTGYQPADLINNRRHSYMDLIHDEDSPQVDRAIEKGSREREAWNIDYRIRTAKREVRWVNERGGAVYDSNGEVLYLEGAVFDIGERLEEARRRKRMERVGEIGQQIGKASRNILKTLKKLRILSLNASVEAARIGETGRGFGVVADEVKKLADESGKAASSISELMDELESELRAARGDGEEQKPGPEEGSAQSKRR</sequence>
<comment type="similarity">
    <text evidence="2">Belongs to the methyl-accepting chemotaxis (MCP) protein family.</text>
</comment>
<dbReference type="InterPro" id="IPR013655">
    <property type="entry name" value="PAS_fold_3"/>
</dbReference>
<dbReference type="SUPFAM" id="SSF55785">
    <property type="entry name" value="PYP-like sensor domain (PAS domain)"/>
    <property type="match status" value="1"/>
</dbReference>
<dbReference type="RefSeq" id="WP_096406074.1">
    <property type="nucleotide sequence ID" value="NZ_AP017372.2"/>
</dbReference>
<proteinExistence type="inferred from homology"/>
<evidence type="ECO:0000313" key="8">
    <source>
        <dbReference type="EMBL" id="BAU56345.2"/>
    </source>
</evidence>
<dbReference type="Pfam" id="PF00015">
    <property type="entry name" value="MCPsignal"/>
    <property type="match status" value="1"/>
</dbReference>
<evidence type="ECO:0000256" key="4">
    <source>
        <dbReference type="SAM" id="MobiDB-lite"/>
    </source>
</evidence>
<keyword evidence="9" id="KW-1185">Reference proteome</keyword>
<dbReference type="Gene3D" id="3.30.450.20">
    <property type="entry name" value="PAS domain"/>
    <property type="match status" value="1"/>
</dbReference>
<dbReference type="InterPro" id="IPR000014">
    <property type="entry name" value="PAS"/>
</dbReference>
<name>A0A0X8X678_HALHR</name>
<evidence type="ECO:0000259" key="6">
    <source>
        <dbReference type="PROSITE" id="PS50112"/>
    </source>
</evidence>
<dbReference type="CDD" id="cd00130">
    <property type="entry name" value="PAS"/>
    <property type="match status" value="1"/>
</dbReference>
<dbReference type="EMBL" id="AP017372">
    <property type="protein sequence ID" value="BAU56345.2"/>
    <property type="molecule type" value="Genomic_DNA"/>
</dbReference>
<dbReference type="GO" id="GO:0004888">
    <property type="term" value="F:transmembrane signaling receptor activity"/>
    <property type="evidence" value="ECO:0007669"/>
    <property type="project" value="TreeGrafter"/>
</dbReference>
<dbReference type="OrthoDB" id="7345156at2"/>
<evidence type="ECO:0000259" key="5">
    <source>
        <dbReference type="PROSITE" id="PS50111"/>
    </source>
</evidence>
<dbReference type="NCBIfam" id="TIGR00229">
    <property type="entry name" value="sensory_box"/>
    <property type="match status" value="1"/>
</dbReference>
<dbReference type="InterPro" id="IPR004089">
    <property type="entry name" value="MCPsignal_dom"/>
</dbReference>
<dbReference type="InterPro" id="IPR000700">
    <property type="entry name" value="PAS-assoc_C"/>
</dbReference>
<dbReference type="PROSITE" id="PS50111">
    <property type="entry name" value="CHEMOTAXIS_TRANSDUC_2"/>
    <property type="match status" value="1"/>
</dbReference>
<dbReference type="PANTHER" id="PTHR43531:SF11">
    <property type="entry name" value="METHYL-ACCEPTING CHEMOTAXIS PROTEIN 3"/>
    <property type="match status" value="1"/>
</dbReference>
<evidence type="ECO:0000256" key="2">
    <source>
        <dbReference type="ARBA" id="ARBA00029447"/>
    </source>
</evidence>
<protein>
    <submittedName>
        <fullName evidence="8">Methyl-accepting chemotaxis protein</fullName>
    </submittedName>
</protein>
<evidence type="ECO:0000256" key="3">
    <source>
        <dbReference type="PROSITE-ProRule" id="PRU00284"/>
    </source>
</evidence>
<dbReference type="PANTHER" id="PTHR43531">
    <property type="entry name" value="PROTEIN ICFG"/>
    <property type="match status" value="1"/>
</dbReference>
<feature type="domain" description="PAS" evidence="6">
    <location>
        <begin position="38"/>
        <end position="92"/>
    </location>
</feature>